<feature type="transmembrane region" description="Helical" evidence="1">
    <location>
        <begin position="147"/>
        <end position="168"/>
    </location>
</feature>
<feature type="signal peptide" evidence="2">
    <location>
        <begin position="1"/>
        <end position="19"/>
    </location>
</feature>
<organism evidence="3 4">
    <name type="scientific">Psilocybe cyanescens</name>
    <dbReference type="NCBI Taxonomy" id="93625"/>
    <lineage>
        <taxon>Eukaryota</taxon>
        <taxon>Fungi</taxon>
        <taxon>Dikarya</taxon>
        <taxon>Basidiomycota</taxon>
        <taxon>Agaricomycotina</taxon>
        <taxon>Agaricomycetes</taxon>
        <taxon>Agaricomycetidae</taxon>
        <taxon>Agaricales</taxon>
        <taxon>Agaricineae</taxon>
        <taxon>Strophariaceae</taxon>
        <taxon>Psilocybe</taxon>
    </lineage>
</organism>
<gene>
    <name evidence="3" type="ORF">CVT25_002687</name>
</gene>
<keyword evidence="1" id="KW-0472">Membrane</keyword>
<accession>A0A409WLL8</accession>
<keyword evidence="1" id="KW-1133">Transmembrane helix</keyword>
<dbReference type="AlphaFoldDB" id="A0A409WLL8"/>
<feature type="chain" id="PRO_5018974759" evidence="2">
    <location>
        <begin position="20"/>
        <end position="249"/>
    </location>
</feature>
<dbReference type="EMBL" id="NHYD01003376">
    <property type="protein sequence ID" value="PPQ79416.1"/>
    <property type="molecule type" value="Genomic_DNA"/>
</dbReference>
<comment type="caution">
    <text evidence="3">The sequence shown here is derived from an EMBL/GenBank/DDBJ whole genome shotgun (WGS) entry which is preliminary data.</text>
</comment>
<dbReference type="OrthoDB" id="3266475at2759"/>
<evidence type="ECO:0000256" key="2">
    <source>
        <dbReference type="SAM" id="SignalP"/>
    </source>
</evidence>
<dbReference type="InParanoid" id="A0A409WLL8"/>
<keyword evidence="4" id="KW-1185">Reference proteome</keyword>
<protein>
    <submittedName>
        <fullName evidence="3">Uncharacterized protein</fullName>
    </submittedName>
</protein>
<keyword evidence="1" id="KW-0812">Transmembrane</keyword>
<evidence type="ECO:0000313" key="4">
    <source>
        <dbReference type="Proteomes" id="UP000283269"/>
    </source>
</evidence>
<name>A0A409WLL8_PSICY</name>
<reference evidence="3 4" key="1">
    <citation type="journal article" date="2018" name="Evol. Lett.">
        <title>Horizontal gene cluster transfer increased hallucinogenic mushroom diversity.</title>
        <authorList>
            <person name="Reynolds H.T."/>
            <person name="Vijayakumar V."/>
            <person name="Gluck-Thaler E."/>
            <person name="Korotkin H.B."/>
            <person name="Matheny P.B."/>
            <person name="Slot J.C."/>
        </authorList>
    </citation>
    <scope>NUCLEOTIDE SEQUENCE [LARGE SCALE GENOMIC DNA]</scope>
    <source>
        <strain evidence="3 4">2631</strain>
    </source>
</reference>
<evidence type="ECO:0000313" key="3">
    <source>
        <dbReference type="EMBL" id="PPQ79416.1"/>
    </source>
</evidence>
<sequence>MRLSLWLLCSPLLAGLVLCRPIEYSRTAVRDTRDLLGLLGEDANVPANTVTPTATSVQTITPTSTTIATGEPHIPPTPTHVRMTAASAITSSASPHEITSPLASDSVTSSVYLSPGASTSLIITSFAPGVLEDASTTPPAELKQWKVIGIAVITVTFIALVAMAISFFDSWWGFVRAAICGKARKIGHGGETMIPDWEKRSWELQLANEDGHRYPTMASLESIVKEKEKAHELGVEGRGTVSPNVAYGW</sequence>
<evidence type="ECO:0000256" key="1">
    <source>
        <dbReference type="SAM" id="Phobius"/>
    </source>
</evidence>
<proteinExistence type="predicted"/>
<dbReference type="Proteomes" id="UP000283269">
    <property type="component" value="Unassembled WGS sequence"/>
</dbReference>
<keyword evidence="2" id="KW-0732">Signal</keyword>